<accession>A0AAN8P6D2</accession>
<dbReference type="EMBL" id="JAWJWE010000003">
    <property type="protein sequence ID" value="KAK6639655.1"/>
    <property type="molecule type" value="Genomic_DNA"/>
</dbReference>
<evidence type="ECO:0000313" key="3">
    <source>
        <dbReference type="Proteomes" id="UP001372834"/>
    </source>
</evidence>
<comment type="caution">
    <text evidence="2">The sequence shown here is derived from an EMBL/GenBank/DDBJ whole genome shotgun (WGS) entry which is preliminary data.</text>
</comment>
<dbReference type="AlphaFoldDB" id="A0AAN8P6D2"/>
<keyword evidence="1" id="KW-0472">Membrane</keyword>
<name>A0AAN8P6D2_POLSC</name>
<protein>
    <submittedName>
        <fullName evidence="2">Uncharacterized protein</fullName>
    </submittedName>
</protein>
<sequence length="74" mass="8373">MSHKAERKIASMGPVQIHPIAAYSIAVLYIIALTVVSGDDVILQKRVSQSYEQNKKNEFLNFSRPEISKKKNKN</sequence>
<keyword evidence="1" id="KW-0812">Transmembrane</keyword>
<reference evidence="2 3" key="1">
    <citation type="submission" date="2023-10" db="EMBL/GenBank/DDBJ databases">
        <title>Genomes of two closely related lineages of the louse Polyplax serrata with different host specificities.</title>
        <authorList>
            <person name="Martinu J."/>
            <person name="Tarabai H."/>
            <person name="Stefka J."/>
            <person name="Hypsa V."/>
        </authorList>
    </citation>
    <scope>NUCLEOTIDE SEQUENCE [LARGE SCALE GENOMIC DNA]</scope>
    <source>
        <strain evidence="2">HR10_N</strain>
    </source>
</reference>
<dbReference type="Proteomes" id="UP001372834">
    <property type="component" value="Unassembled WGS sequence"/>
</dbReference>
<evidence type="ECO:0000313" key="2">
    <source>
        <dbReference type="EMBL" id="KAK6639655.1"/>
    </source>
</evidence>
<proteinExistence type="predicted"/>
<keyword evidence="1" id="KW-1133">Transmembrane helix</keyword>
<evidence type="ECO:0000256" key="1">
    <source>
        <dbReference type="SAM" id="Phobius"/>
    </source>
</evidence>
<organism evidence="2 3">
    <name type="scientific">Polyplax serrata</name>
    <name type="common">Common mouse louse</name>
    <dbReference type="NCBI Taxonomy" id="468196"/>
    <lineage>
        <taxon>Eukaryota</taxon>
        <taxon>Metazoa</taxon>
        <taxon>Ecdysozoa</taxon>
        <taxon>Arthropoda</taxon>
        <taxon>Hexapoda</taxon>
        <taxon>Insecta</taxon>
        <taxon>Pterygota</taxon>
        <taxon>Neoptera</taxon>
        <taxon>Paraneoptera</taxon>
        <taxon>Psocodea</taxon>
        <taxon>Troctomorpha</taxon>
        <taxon>Phthiraptera</taxon>
        <taxon>Anoplura</taxon>
        <taxon>Polyplacidae</taxon>
        <taxon>Polyplax</taxon>
    </lineage>
</organism>
<feature type="transmembrane region" description="Helical" evidence="1">
    <location>
        <begin position="20"/>
        <end position="43"/>
    </location>
</feature>
<gene>
    <name evidence="2" type="ORF">RUM43_007928</name>
</gene>